<proteinExistence type="predicted"/>
<dbReference type="Pfam" id="PF01345">
    <property type="entry name" value="DUF11"/>
    <property type="match status" value="3"/>
</dbReference>
<dbReference type="KEGG" id="lcre:Pla8534_53360"/>
<protein>
    <submittedName>
        <fullName evidence="3">Large cysteine-rich periplasmic protein OmcB</fullName>
    </submittedName>
</protein>
<sequence precursor="true">MRAFITASVCAFGLWASSLPAQEFEMPPSPQTTESADPNAAVAETTTAVPATDTAIEAKPLPVAVAPAQTDAPVVQPIETTAPRAIPPTPETIPFEQQAQPLPANVETAPAATEQQAPAPIVSKAPAVTVQQAPAVTVQQAPAVTVQQAPAVTVQQAPAAMAAPPANAQRLPASPQLRVQSGVAASLPIVSAETVGPPNMLVGTPAMFRVKVTNLGDDVARDVALEVLLPVGAKDVKTAPQCVEIGPGRLRFALGALDVKATRTLSIHLTPGARGAAQLETRVVYSSASALGMNVQQPQLKIEATGAADGVYSQQLEFKVVVTNTGDAPCRNIRVRQIVPAGLESLTGANDAIPQLNAGERRELTFAALPKGVGEASVRFEATADGDLRVSTVKTINITRPMIEVSTEGPSVNYLQREGVYAIVVANTGDGPAVNVQVISSIPAGLKVLAIDRPAKFDQAKQQLTWTLASIPVGGQEVMRFKAVTTAEGQLVHEVQVQTASGMRAKTRHLTDVISRADVNMQIADSPGPIQVGEAAIFEVQVRNRGTSEARNVELRAELPSGMGAVRSSDYETHASEVRFPVTSIAPGGKQIFRFEAVSSVPGDQIVKFKLSADSLSREVTSEESVYFYKTGRERVATRPLEKAAE</sequence>
<dbReference type="EMBL" id="CP036433">
    <property type="protein sequence ID" value="QDU97488.1"/>
    <property type="molecule type" value="Genomic_DNA"/>
</dbReference>
<dbReference type="RefSeq" id="WP_145056257.1">
    <property type="nucleotide sequence ID" value="NZ_CP036433.1"/>
</dbReference>
<feature type="domain" description="DUF11" evidence="2">
    <location>
        <begin position="416"/>
        <end position="499"/>
    </location>
</feature>
<feature type="chain" id="PRO_5022213605" evidence="1">
    <location>
        <begin position="22"/>
        <end position="646"/>
    </location>
</feature>
<dbReference type="PANTHER" id="PTHR34819">
    <property type="entry name" value="LARGE CYSTEINE-RICH PERIPLASMIC PROTEIN OMCB"/>
    <property type="match status" value="1"/>
</dbReference>
<evidence type="ECO:0000259" key="2">
    <source>
        <dbReference type="Pfam" id="PF01345"/>
    </source>
</evidence>
<dbReference type="Gene3D" id="2.60.40.10">
    <property type="entry name" value="Immunoglobulins"/>
    <property type="match status" value="2"/>
</dbReference>
<dbReference type="InterPro" id="IPR013783">
    <property type="entry name" value="Ig-like_fold"/>
</dbReference>
<dbReference type="InterPro" id="IPR001434">
    <property type="entry name" value="OmcB-like_DUF11"/>
</dbReference>
<feature type="signal peptide" evidence="1">
    <location>
        <begin position="1"/>
        <end position="21"/>
    </location>
</feature>
<evidence type="ECO:0000313" key="3">
    <source>
        <dbReference type="EMBL" id="QDU97488.1"/>
    </source>
</evidence>
<accession>A0A518E075</accession>
<dbReference type="AlphaFoldDB" id="A0A518E075"/>
<organism evidence="3 4">
    <name type="scientific">Lignipirellula cremea</name>
    <dbReference type="NCBI Taxonomy" id="2528010"/>
    <lineage>
        <taxon>Bacteria</taxon>
        <taxon>Pseudomonadati</taxon>
        <taxon>Planctomycetota</taxon>
        <taxon>Planctomycetia</taxon>
        <taxon>Pirellulales</taxon>
        <taxon>Pirellulaceae</taxon>
        <taxon>Lignipirellula</taxon>
    </lineage>
</organism>
<dbReference type="OrthoDB" id="252653at2"/>
<dbReference type="InterPro" id="IPR047589">
    <property type="entry name" value="DUF11_rpt"/>
</dbReference>
<keyword evidence="4" id="KW-1185">Reference proteome</keyword>
<dbReference type="PANTHER" id="PTHR34819:SF3">
    <property type="entry name" value="CELL SURFACE PROTEIN"/>
    <property type="match status" value="1"/>
</dbReference>
<feature type="domain" description="DUF11" evidence="2">
    <location>
        <begin position="193"/>
        <end position="272"/>
    </location>
</feature>
<keyword evidence="1" id="KW-0732">Signal</keyword>
<evidence type="ECO:0000256" key="1">
    <source>
        <dbReference type="SAM" id="SignalP"/>
    </source>
</evidence>
<name>A0A518E075_9BACT</name>
<dbReference type="InterPro" id="IPR051172">
    <property type="entry name" value="Chlamydia_OmcB"/>
</dbReference>
<reference evidence="3 4" key="1">
    <citation type="submission" date="2019-02" db="EMBL/GenBank/DDBJ databases">
        <title>Deep-cultivation of Planctomycetes and their phenomic and genomic characterization uncovers novel biology.</title>
        <authorList>
            <person name="Wiegand S."/>
            <person name="Jogler M."/>
            <person name="Boedeker C."/>
            <person name="Pinto D."/>
            <person name="Vollmers J."/>
            <person name="Rivas-Marin E."/>
            <person name="Kohn T."/>
            <person name="Peeters S.H."/>
            <person name="Heuer A."/>
            <person name="Rast P."/>
            <person name="Oberbeckmann S."/>
            <person name="Bunk B."/>
            <person name="Jeske O."/>
            <person name="Meyerdierks A."/>
            <person name="Storesund J.E."/>
            <person name="Kallscheuer N."/>
            <person name="Luecker S."/>
            <person name="Lage O.M."/>
            <person name="Pohl T."/>
            <person name="Merkel B.J."/>
            <person name="Hornburger P."/>
            <person name="Mueller R.-W."/>
            <person name="Bruemmer F."/>
            <person name="Labrenz M."/>
            <person name="Spormann A.M."/>
            <person name="Op den Camp H."/>
            <person name="Overmann J."/>
            <person name="Amann R."/>
            <person name="Jetten M.S.M."/>
            <person name="Mascher T."/>
            <person name="Medema M.H."/>
            <person name="Devos D.P."/>
            <person name="Kaster A.-K."/>
            <person name="Ovreas L."/>
            <person name="Rohde M."/>
            <person name="Galperin M.Y."/>
            <person name="Jogler C."/>
        </authorList>
    </citation>
    <scope>NUCLEOTIDE SEQUENCE [LARGE SCALE GENOMIC DNA]</scope>
    <source>
        <strain evidence="3 4">Pla85_3_4</strain>
    </source>
</reference>
<evidence type="ECO:0000313" key="4">
    <source>
        <dbReference type="Proteomes" id="UP000317648"/>
    </source>
</evidence>
<dbReference type="Proteomes" id="UP000317648">
    <property type="component" value="Chromosome"/>
</dbReference>
<feature type="domain" description="DUF11" evidence="2">
    <location>
        <begin position="525"/>
        <end position="599"/>
    </location>
</feature>
<gene>
    <name evidence="3" type="primary">omcB_4</name>
    <name evidence="3" type="ORF">Pla8534_53360</name>
</gene>
<dbReference type="NCBIfam" id="TIGR01451">
    <property type="entry name" value="B_ant_repeat"/>
    <property type="match status" value="2"/>
</dbReference>